<dbReference type="GO" id="GO:0031418">
    <property type="term" value="F:L-ascorbic acid binding"/>
    <property type="evidence" value="ECO:0007669"/>
    <property type="project" value="InterPro"/>
</dbReference>
<accession>A0A830HDY6</accession>
<evidence type="ECO:0000256" key="3">
    <source>
        <dbReference type="ARBA" id="ARBA00022723"/>
    </source>
</evidence>
<feature type="domain" description="Fe2OG dioxygenase" evidence="8">
    <location>
        <begin position="93"/>
        <end position="232"/>
    </location>
</feature>
<comment type="cofactor">
    <cofactor evidence="1">
        <name>L-ascorbate</name>
        <dbReference type="ChEBI" id="CHEBI:38290"/>
    </cofactor>
</comment>
<dbReference type="PANTHER" id="PTHR10869">
    <property type="entry name" value="PROLYL 4-HYDROXYLASE ALPHA SUBUNIT"/>
    <property type="match status" value="1"/>
</dbReference>
<proteinExistence type="predicted"/>
<evidence type="ECO:0000256" key="4">
    <source>
        <dbReference type="ARBA" id="ARBA00022964"/>
    </source>
</evidence>
<dbReference type="Pfam" id="PF13640">
    <property type="entry name" value="2OG-FeII_Oxy_3"/>
    <property type="match status" value="1"/>
</dbReference>
<gene>
    <name evidence="9" type="ORF">PPROV_000435600</name>
</gene>
<dbReference type="PROSITE" id="PS51471">
    <property type="entry name" value="FE2OG_OXY"/>
    <property type="match status" value="1"/>
</dbReference>
<name>A0A830HDY6_9CHLO</name>
<dbReference type="EMBL" id="BNJQ01000010">
    <property type="protein sequence ID" value="GHP05606.1"/>
    <property type="molecule type" value="Genomic_DNA"/>
</dbReference>
<dbReference type="InterPro" id="IPR005123">
    <property type="entry name" value="Oxoglu/Fe-dep_dioxygenase_dom"/>
</dbReference>
<evidence type="ECO:0000256" key="7">
    <source>
        <dbReference type="ARBA" id="ARBA00049169"/>
    </source>
</evidence>
<dbReference type="SMART" id="SM00702">
    <property type="entry name" value="P4Hc"/>
    <property type="match status" value="1"/>
</dbReference>
<evidence type="ECO:0000256" key="2">
    <source>
        <dbReference type="ARBA" id="ARBA00004648"/>
    </source>
</evidence>
<dbReference type="AlphaFoldDB" id="A0A830HDY6"/>
<dbReference type="InterPro" id="IPR044862">
    <property type="entry name" value="Pro_4_hyd_alph_FE2OG_OXY"/>
</dbReference>
<keyword evidence="3" id="KW-0479">Metal-binding</keyword>
<evidence type="ECO:0000313" key="9">
    <source>
        <dbReference type="EMBL" id="GHP05606.1"/>
    </source>
</evidence>
<dbReference type="GO" id="GO:0005506">
    <property type="term" value="F:iron ion binding"/>
    <property type="evidence" value="ECO:0007669"/>
    <property type="project" value="InterPro"/>
</dbReference>
<evidence type="ECO:0000256" key="6">
    <source>
        <dbReference type="ARBA" id="ARBA00023004"/>
    </source>
</evidence>
<comment type="subcellular location">
    <subcellularLocation>
        <location evidence="2">Endoplasmic reticulum membrane</location>
        <topology evidence="2">Single-pass type II membrane protein</topology>
    </subcellularLocation>
</comment>
<dbReference type="Gene3D" id="2.60.120.620">
    <property type="entry name" value="q2cbj1_9rhob like domain"/>
    <property type="match status" value="1"/>
</dbReference>
<keyword evidence="6" id="KW-0408">Iron</keyword>
<comment type="caution">
    <text evidence="9">The sequence shown here is derived from an EMBL/GenBank/DDBJ whole genome shotgun (WGS) entry which is preliminary data.</text>
</comment>
<comment type="catalytic activity">
    <reaction evidence="7">
        <text>L-prolyl-[collagen] + 2-oxoglutarate + O2 = trans-4-hydroxy-L-prolyl-[collagen] + succinate + CO2</text>
        <dbReference type="Rhea" id="RHEA:18945"/>
        <dbReference type="Rhea" id="RHEA-COMP:11676"/>
        <dbReference type="Rhea" id="RHEA-COMP:11680"/>
        <dbReference type="ChEBI" id="CHEBI:15379"/>
        <dbReference type="ChEBI" id="CHEBI:16526"/>
        <dbReference type="ChEBI" id="CHEBI:16810"/>
        <dbReference type="ChEBI" id="CHEBI:30031"/>
        <dbReference type="ChEBI" id="CHEBI:50342"/>
        <dbReference type="ChEBI" id="CHEBI:61965"/>
        <dbReference type="EC" id="1.14.11.2"/>
    </reaction>
</comment>
<dbReference type="OrthoDB" id="420380at2759"/>
<keyword evidence="10" id="KW-1185">Reference proteome</keyword>
<evidence type="ECO:0000256" key="5">
    <source>
        <dbReference type="ARBA" id="ARBA00023002"/>
    </source>
</evidence>
<protein>
    <recommendedName>
        <fullName evidence="8">Fe2OG dioxygenase domain-containing protein</fullName>
    </recommendedName>
</protein>
<keyword evidence="4" id="KW-0223">Dioxygenase</keyword>
<reference evidence="9" key="1">
    <citation type="submission" date="2020-10" db="EMBL/GenBank/DDBJ databases">
        <title>Unveiling of a novel bifunctional photoreceptor, Dualchrome1, isolated from a cosmopolitan green alga.</title>
        <authorList>
            <person name="Suzuki S."/>
            <person name="Kawachi M."/>
        </authorList>
    </citation>
    <scope>NUCLEOTIDE SEQUENCE</scope>
    <source>
        <strain evidence="9">NIES 2893</strain>
    </source>
</reference>
<evidence type="ECO:0000313" key="10">
    <source>
        <dbReference type="Proteomes" id="UP000660262"/>
    </source>
</evidence>
<keyword evidence="5" id="KW-0560">Oxidoreductase</keyword>
<dbReference type="InterPro" id="IPR006620">
    <property type="entry name" value="Pro_4_hyd_alph"/>
</dbReference>
<organism evidence="9 10">
    <name type="scientific">Pycnococcus provasolii</name>
    <dbReference type="NCBI Taxonomy" id="41880"/>
    <lineage>
        <taxon>Eukaryota</taxon>
        <taxon>Viridiplantae</taxon>
        <taxon>Chlorophyta</taxon>
        <taxon>Pseudoscourfieldiophyceae</taxon>
        <taxon>Pseudoscourfieldiales</taxon>
        <taxon>Pycnococcaceae</taxon>
        <taxon>Pycnococcus</taxon>
    </lineage>
</organism>
<dbReference type="GO" id="GO:0004656">
    <property type="term" value="F:procollagen-proline 4-dioxygenase activity"/>
    <property type="evidence" value="ECO:0007669"/>
    <property type="project" value="UniProtKB-EC"/>
</dbReference>
<evidence type="ECO:0000256" key="1">
    <source>
        <dbReference type="ARBA" id="ARBA00001961"/>
    </source>
</evidence>
<dbReference type="GO" id="GO:0005789">
    <property type="term" value="C:endoplasmic reticulum membrane"/>
    <property type="evidence" value="ECO:0007669"/>
    <property type="project" value="UniProtKB-SubCell"/>
</dbReference>
<sequence>MSFSSWDDGVTPSLHYEVISFEPRAYLFPRLLTDAECEAIVSAADNLNSQNHGVYKDVRTSSNQKISFQVLNKPEIKHVLRRVANASGVSVGHFEGIEVIRYDNGQKYQSHHDYFSGPENTILTNDDRIATMLIYLRAPTRGGETIFPWADTGTEIGKNGWPSAYHDFTRECEKLQTYDDQLDRGAKVIPKKGGALLFYNYKHVGNPDPYSQHGGCPVLEGQKYTATVWMWGRPHGACPPAGSPLLRGVSERDRLWNTNADEPSVCIRNGHN</sequence>
<dbReference type="PANTHER" id="PTHR10869:SF246">
    <property type="entry name" value="TRANSMEMBRANE PROLYL 4-HYDROXYLASE"/>
    <property type="match status" value="1"/>
</dbReference>
<dbReference type="InterPro" id="IPR045054">
    <property type="entry name" value="P4HA-like"/>
</dbReference>
<dbReference type="Proteomes" id="UP000660262">
    <property type="component" value="Unassembled WGS sequence"/>
</dbReference>
<evidence type="ECO:0000259" key="8">
    <source>
        <dbReference type="PROSITE" id="PS51471"/>
    </source>
</evidence>